<name>A0A150TL45_SORCE</name>
<sequence>MRAPASSPEAEFLEQIGNVLPRYDAMVRDKLQKEAAATSNLATHVRAIQTAIVNYATKVAAMVDEEAAEQLHPLVERLSAIRWSRCPGTTGKGKVSYARHRRTC</sequence>
<accession>A0A150TL45</accession>
<dbReference type="EMBL" id="JEME01002037">
    <property type="protein sequence ID" value="KYG05433.1"/>
    <property type="molecule type" value="Genomic_DNA"/>
</dbReference>
<evidence type="ECO:0000313" key="2">
    <source>
        <dbReference type="Proteomes" id="UP000075502"/>
    </source>
</evidence>
<comment type="caution">
    <text evidence="1">The sequence shown here is derived from an EMBL/GenBank/DDBJ whole genome shotgun (WGS) entry which is preliminary data.</text>
</comment>
<organism evidence="1 2">
    <name type="scientific">Sorangium cellulosum</name>
    <name type="common">Polyangium cellulosum</name>
    <dbReference type="NCBI Taxonomy" id="56"/>
    <lineage>
        <taxon>Bacteria</taxon>
        <taxon>Pseudomonadati</taxon>
        <taxon>Myxococcota</taxon>
        <taxon>Polyangia</taxon>
        <taxon>Polyangiales</taxon>
        <taxon>Polyangiaceae</taxon>
        <taxon>Sorangium</taxon>
    </lineage>
</organism>
<proteinExistence type="predicted"/>
<evidence type="ECO:0000313" key="1">
    <source>
        <dbReference type="EMBL" id="KYG05433.1"/>
    </source>
</evidence>
<dbReference type="AlphaFoldDB" id="A0A150TL45"/>
<dbReference type="Proteomes" id="UP000075502">
    <property type="component" value="Unassembled WGS sequence"/>
</dbReference>
<reference evidence="1 2" key="1">
    <citation type="submission" date="2014-02" db="EMBL/GenBank/DDBJ databases">
        <title>The small core and large imbalanced accessory genome model reveals a collaborative survival strategy of Sorangium cellulosum strains in nature.</title>
        <authorList>
            <person name="Han K."/>
            <person name="Peng R."/>
            <person name="Blom J."/>
            <person name="Li Y.-Z."/>
        </authorList>
    </citation>
    <scope>NUCLEOTIDE SEQUENCE [LARGE SCALE GENOMIC DNA]</scope>
    <source>
        <strain evidence="1 2">So0007-03</strain>
    </source>
</reference>
<gene>
    <name evidence="1" type="ORF">BE21_40725</name>
</gene>
<protein>
    <submittedName>
        <fullName evidence="1">Uncharacterized protein</fullName>
    </submittedName>
</protein>